<reference evidence="5" key="1">
    <citation type="submission" date="2023-07" db="EMBL/GenBank/DDBJ databases">
        <title>Chromosome-level genome assembly of Artemia franciscana.</title>
        <authorList>
            <person name="Jo E."/>
        </authorList>
    </citation>
    <scope>NUCLEOTIDE SEQUENCE</scope>
    <source>
        <tissue evidence="5">Whole body</tissue>
    </source>
</reference>
<feature type="transmembrane region" description="Helical" evidence="2">
    <location>
        <begin position="142"/>
        <end position="164"/>
    </location>
</feature>
<dbReference type="InterPro" id="IPR055093">
    <property type="entry name" value="EPS8_2nd"/>
</dbReference>
<dbReference type="Proteomes" id="UP001187531">
    <property type="component" value="Unassembled WGS sequence"/>
</dbReference>
<dbReference type="InterPro" id="IPR039801">
    <property type="entry name" value="EPS8-like"/>
</dbReference>
<dbReference type="Pfam" id="PF22975">
    <property type="entry name" value="EPS8_2nd"/>
    <property type="match status" value="1"/>
</dbReference>
<keyword evidence="6" id="KW-1185">Reference proteome</keyword>
<dbReference type="GO" id="GO:0003779">
    <property type="term" value="F:actin binding"/>
    <property type="evidence" value="ECO:0007669"/>
    <property type="project" value="TreeGrafter"/>
</dbReference>
<protein>
    <recommendedName>
        <fullName evidence="4">EPS8 spectrin-like domain-containing protein</fullName>
    </recommendedName>
</protein>
<dbReference type="GO" id="GO:0005886">
    <property type="term" value="C:plasma membrane"/>
    <property type="evidence" value="ECO:0007669"/>
    <property type="project" value="TreeGrafter"/>
</dbReference>
<name>A0AA88L9U8_ARTSF</name>
<dbReference type="PANTHER" id="PTHR12287">
    <property type="entry name" value="EPIDERMAL GROWTH FACTOR RECEPTOR KINASE SUBSTRATE EPS8-RELATED PROTEIN"/>
    <property type="match status" value="1"/>
</dbReference>
<evidence type="ECO:0000256" key="1">
    <source>
        <dbReference type="SAM" id="MobiDB-lite"/>
    </source>
</evidence>
<feature type="chain" id="PRO_5041726714" description="EPS8 spectrin-like domain-containing protein" evidence="3">
    <location>
        <begin position="22"/>
        <end position="499"/>
    </location>
</feature>
<evidence type="ECO:0000313" key="6">
    <source>
        <dbReference type="Proteomes" id="UP001187531"/>
    </source>
</evidence>
<feature type="compositionally biased region" description="Basic residues" evidence="1">
    <location>
        <begin position="272"/>
        <end position="285"/>
    </location>
</feature>
<evidence type="ECO:0000259" key="4">
    <source>
        <dbReference type="Pfam" id="PF22975"/>
    </source>
</evidence>
<gene>
    <name evidence="5" type="ORF">QYM36_006377</name>
</gene>
<dbReference type="GO" id="GO:0035023">
    <property type="term" value="P:regulation of Rho protein signal transduction"/>
    <property type="evidence" value="ECO:0007669"/>
    <property type="project" value="TreeGrafter"/>
</dbReference>
<accession>A0AA88L9U8</accession>
<dbReference type="GO" id="GO:0007266">
    <property type="term" value="P:Rho protein signal transduction"/>
    <property type="evidence" value="ECO:0007669"/>
    <property type="project" value="TreeGrafter"/>
</dbReference>
<dbReference type="EMBL" id="JAVRJZ010000010">
    <property type="protein sequence ID" value="KAK2717566.1"/>
    <property type="molecule type" value="Genomic_DNA"/>
</dbReference>
<keyword evidence="2" id="KW-0812">Transmembrane</keyword>
<feature type="signal peptide" evidence="3">
    <location>
        <begin position="1"/>
        <end position="21"/>
    </location>
</feature>
<proteinExistence type="predicted"/>
<feature type="domain" description="EPS8 spectrin-like" evidence="4">
    <location>
        <begin position="339"/>
        <end position="483"/>
    </location>
</feature>
<sequence>MGSIFLALLLCSMLFLSETYSLNHCAPIYGIYLSIRRTAQLPIDVLRLEPIADEVIFKLKNSNNNDNFDLIVQDNGFSLLRVVKNVSEGYHYVSITAQGIYEDTMQSIMLHVLVQPTTEDTTKNATDTQPGCPTGKGEDNTWYNIACISGLINVISASAWIYLFKQMKKRKIELRELNRILYDKYNPSFMNPSLMYEMDEIQRREMNDCNDDAIQNDVFVTNDDEPSTSKECSTSMIVEIDEVQGRDVKEFNDDAIQDDVFLVNDDEPSTSKGKKNAPKKPPRPSLLRKKLSEENEPLQEFQSALTLQDEQIDVQPTQTYFQSMQIDVEQKYANWDLQEMIDQIERTVQRLKKKDYAKKSGAELEEIRQKIRRLNPEQPETILSNFLFFPPTDSDCVENLQLTRVCFNCLAKLKVERPRKVVHRLFVAAQALIDHLARVTGIDIKTEVLLPLLEPEAVDYLEKLLDEDDKRLWHSLGDVWEFPIGADMQQSQGDCQARL</sequence>
<evidence type="ECO:0000313" key="5">
    <source>
        <dbReference type="EMBL" id="KAK2717566.1"/>
    </source>
</evidence>
<comment type="caution">
    <text evidence="5">The sequence shown here is derived from an EMBL/GenBank/DDBJ whole genome shotgun (WGS) entry which is preliminary data.</text>
</comment>
<feature type="region of interest" description="Disordered" evidence="1">
    <location>
        <begin position="263"/>
        <end position="285"/>
    </location>
</feature>
<keyword evidence="3" id="KW-0732">Signal</keyword>
<keyword evidence="2" id="KW-0472">Membrane</keyword>
<organism evidence="5 6">
    <name type="scientific">Artemia franciscana</name>
    <name type="common">Brine shrimp</name>
    <name type="synonym">Artemia sanfranciscana</name>
    <dbReference type="NCBI Taxonomy" id="6661"/>
    <lineage>
        <taxon>Eukaryota</taxon>
        <taxon>Metazoa</taxon>
        <taxon>Ecdysozoa</taxon>
        <taxon>Arthropoda</taxon>
        <taxon>Crustacea</taxon>
        <taxon>Branchiopoda</taxon>
        <taxon>Anostraca</taxon>
        <taxon>Artemiidae</taxon>
        <taxon>Artemia</taxon>
    </lineage>
</organism>
<dbReference type="AlphaFoldDB" id="A0AA88L9U8"/>
<keyword evidence="2" id="KW-1133">Transmembrane helix</keyword>
<evidence type="ECO:0000256" key="2">
    <source>
        <dbReference type="SAM" id="Phobius"/>
    </source>
</evidence>
<dbReference type="PANTHER" id="PTHR12287:SF23">
    <property type="entry name" value="AROUSER, ISOFORM A-RELATED"/>
    <property type="match status" value="1"/>
</dbReference>
<evidence type="ECO:0000256" key="3">
    <source>
        <dbReference type="SAM" id="SignalP"/>
    </source>
</evidence>